<sequence>MTADNNRRSDDTAMRSRFGMTEVGEPLSLNRAPCDELTLWVARIFAVDVDAPDDHLIDCGLCADTPILRMLFRGRWTAKTRHGV</sequence>
<dbReference type="EMBL" id="CP127221">
    <property type="protein sequence ID" value="WIW96069.1"/>
    <property type="molecule type" value="Genomic_DNA"/>
</dbReference>
<dbReference type="Proteomes" id="UP001231445">
    <property type="component" value="Chromosome"/>
</dbReference>
<gene>
    <name evidence="1" type="ORF">QQX03_02875</name>
</gene>
<dbReference type="KEGG" id="arue:QQX03_02875"/>
<protein>
    <submittedName>
        <fullName evidence="1">Uncharacterized protein</fullName>
    </submittedName>
</protein>
<evidence type="ECO:0000313" key="2">
    <source>
        <dbReference type="Proteomes" id="UP001231445"/>
    </source>
</evidence>
<evidence type="ECO:0000313" key="1">
    <source>
        <dbReference type="EMBL" id="WIW96069.1"/>
    </source>
</evidence>
<dbReference type="RefSeq" id="WP_285976380.1">
    <property type="nucleotide sequence ID" value="NZ_CP127221.1"/>
</dbReference>
<accession>A0A9Y2F2Q3</accession>
<proteinExistence type="predicted"/>
<organism evidence="1 2">
    <name type="scientific">Altererythrobacter rubellus</name>
    <dbReference type="NCBI Taxonomy" id="2173831"/>
    <lineage>
        <taxon>Bacteria</taxon>
        <taxon>Pseudomonadati</taxon>
        <taxon>Pseudomonadota</taxon>
        <taxon>Alphaproteobacteria</taxon>
        <taxon>Sphingomonadales</taxon>
        <taxon>Erythrobacteraceae</taxon>
        <taxon>Altererythrobacter</taxon>
    </lineage>
</organism>
<dbReference type="AlphaFoldDB" id="A0A9Y2F2Q3"/>
<reference evidence="1 2" key="1">
    <citation type="submission" date="2023-06" db="EMBL/GenBank/DDBJ databases">
        <title>Altererythrobacter rubellus NBRC 112769 genome.</title>
        <authorList>
            <person name="Zhang K."/>
        </authorList>
    </citation>
    <scope>NUCLEOTIDE SEQUENCE [LARGE SCALE GENOMIC DNA]</scope>
    <source>
        <strain evidence="1 2">NBRC 112769</strain>
    </source>
</reference>
<name>A0A9Y2F2Q3_9SPHN</name>
<keyword evidence="2" id="KW-1185">Reference proteome</keyword>